<reference evidence="1 2" key="1">
    <citation type="submission" date="2024-02" db="EMBL/GenBank/DDBJ databases">
        <title>Rhodopirellula caenicola NBRC 110016.</title>
        <authorList>
            <person name="Ichikawa N."/>
            <person name="Katano-Makiyama Y."/>
            <person name="Hidaka K."/>
        </authorList>
    </citation>
    <scope>NUCLEOTIDE SEQUENCE [LARGE SCALE GENOMIC DNA]</scope>
    <source>
        <strain evidence="1 2">NBRC 110016</strain>
    </source>
</reference>
<proteinExistence type="predicted"/>
<evidence type="ECO:0000313" key="2">
    <source>
        <dbReference type="Proteomes" id="UP001416858"/>
    </source>
</evidence>
<sequence>MTGRPVAGWIEHVAATLTRTNVLRVAEVTNYASKKSAKFRFRPFDEAANRKQNGFTLYWTLRHRPRVVPGPRKTRVSLLRRQLPARGE</sequence>
<organism evidence="1 2">
    <name type="scientific">Novipirellula caenicola</name>
    <dbReference type="NCBI Taxonomy" id="1536901"/>
    <lineage>
        <taxon>Bacteria</taxon>
        <taxon>Pseudomonadati</taxon>
        <taxon>Planctomycetota</taxon>
        <taxon>Planctomycetia</taxon>
        <taxon>Pirellulales</taxon>
        <taxon>Pirellulaceae</taxon>
        <taxon>Novipirellula</taxon>
    </lineage>
</organism>
<name>A0ABP9VN64_9BACT</name>
<gene>
    <name evidence="1" type="ORF">Rcae01_00603</name>
</gene>
<protein>
    <submittedName>
        <fullName evidence="1">Uncharacterized protein</fullName>
    </submittedName>
</protein>
<comment type="caution">
    <text evidence="1">The sequence shown here is derived from an EMBL/GenBank/DDBJ whole genome shotgun (WGS) entry which is preliminary data.</text>
</comment>
<accession>A0ABP9VN64</accession>
<keyword evidence="2" id="KW-1185">Reference proteome</keyword>
<dbReference type="EMBL" id="BAABRO010000001">
    <property type="protein sequence ID" value="GAA5505162.1"/>
    <property type="molecule type" value="Genomic_DNA"/>
</dbReference>
<dbReference type="Proteomes" id="UP001416858">
    <property type="component" value="Unassembled WGS sequence"/>
</dbReference>
<evidence type="ECO:0000313" key="1">
    <source>
        <dbReference type="EMBL" id="GAA5505162.1"/>
    </source>
</evidence>